<feature type="region of interest" description="Disordered" evidence="6">
    <location>
        <begin position="431"/>
        <end position="450"/>
    </location>
</feature>
<evidence type="ECO:0000256" key="6">
    <source>
        <dbReference type="SAM" id="MobiDB-lite"/>
    </source>
</evidence>
<keyword evidence="5 7" id="KW-0472">Membrane</keyword>
<comment type="subcellular location">
    <subcellularLocation>
        <location evidence="1">Cell membrane</location>
        <topology evidence="1">Multi-pass membrane protein</topology>
    </subcellularLocation>
</comment>
<feature type="transmembrane region" description="Helical" evidence="7">
    <location>
        <begin position="241"/>
        <end position="258"/>
    </location>
</feature>
<dbReference type="Proteomes" id="UP000245683">
    <property type="component" value="Unassembled WGS sequence"/>
</dbReference>
<evidence type="ECO:0000256" key="4">
    <source>
        <dbReference type="ARBA" id="ARBA00022989"/>
    </source>
</evidence>
<organism evidence="8 9">
    <name type="scientific">Micromonospora globispora</name>
    <dbReference type="NCBI Taxonomy" id="1450148"/>
    <lineage>
        <taxon>Bacteria</taxon>
        <taxon>Bacillati</taxon>
        <taxon>Actinomycetota</taxon>
        <taxon>Actinomycetes</taxon>
        <taxon>Micromonosporales</taxon>
        <taxon>Micromonosporaceae</taxon>
        <taxon>Micromonospora</taxon>
    </lineage>
</organism>
<dbReference type="AlphaFoldDB" id="A0A317JXQ2"/>
<dbReference type="EMBL" id="QGSV01000251">
    <property type="protein sequence ID" value="PWU45531.1"/>
    <property type="molecule type" value="Genomic_DNA"/>
</dbReference>
<evidence type="ECO:0000256" key="1">
    <source>
        <dbReference type="ARBA" id="ARBA00004651"/>
    </source>
</evidence>
<sequence>MADRGRALLAQRLMPRGSSGGPAETARAPRRLSALVTAGHLVGAQLVVGAASLVINAMAARTMGPSGRGSLALLLQITYLTNMIAMAGTDRSYPATLRHQPSARHAAGDTLRLVVPSAAVCLVAAAPVVAAVGGGAPNNPLLIVVGFTVTASALVTAAALRTAAAAAGVVRPYLLATVVGQLTLVAVAAVLTGAGVTSPDVWLLTYGTALGAGPLVAWSLLRRSRDLRPEIPRSLAPARRLGLRLLPAAVASMVMLRADRFLLPWLGSYEQLGLYVTVATVAEFVCLPVQSYVDAQASRWHQRFLAGELRRGGPLLLAGGYGVTAGLGLLAAGHLLVVPVFGAEYRDSVPLLAPLAVGAACYSVSRVAIGLSVAAGQARGALAADLPAMVVAMAAYLVLIPRYGAAGAAIGSAIAYGVGALLAIALCGKAPAVPPGSRSASRSEESGVRA</sequence>
<protein>
    <submittedName>
        <fullName evidence="8">Uncharacterized protein</fullName>
    </submittedName>
</protein>
<feature type="transmembrane region" description="Helical" evidence="7">
    <location>
        <begin position="381"/>
        <end position="399"/>
    </location>
</feature>
<evidence type="ECO:0000256" key="7">
    <source>
        <dbReference type="SAM" id="Phobius"/>
    </source>
</evidence>
<feature type="transmembrane region" description="Helical" evidence="7">
    <location>
        <begin position="201"/>
        <end position="221"/>
    </location>
</feature>
<feature type="transmembrane region" description="Helical" evidence="7">
    <location>
        <begin position="405"/>
        <end position="428"/>
    </location>
</feature>
<keyword evidence="4 7" id="KW-1133">Transmembrane helix</keyword>
<dbReference type="PANTHER" id="PTHR30250:SF11">
    <property type="entry name" value="O-ANTIGEN TRANSPORTER-RELATED"/>
    <property type="match status" value="1"/>
</dbReference>
<feature type="transmembrane region" description="Helical" evidence="7">
    <location>
        <begin position="172"/>
        <end position="195"/>
    </location>
</feature>
<dbReference type="OrthoDB" id="3281634at2"/>
<keyword evidence="3 7" id="KW-0812">Transmembrane</keyword>
<accession>A0A317JXQ2</accession>
<evidence type="ECO:0000256" key="2">
    <source>
        <dbReference type="ARBA" id="ARBA00022475"/>
    </source>
</evidence>
<feature type="transmembrane region" description="Helical" evidence="7">
    <location>
        <begin position="314"/>
        <end position="337"/>
    </location>
</feature>
<keyword evidence="9" id="KW-1185">Reference proteome</keyword>
<comment type="caution">
    <text evidence="8">The sequence shown here is derived from an EMBL/GenBank/DDBJ whole genome shotgun (WGS) entry which is preliminary data.</text>
</comment>
<feature type="compositionally biased region" description="Basic and acidic residues" evidence="6">
    <location>
        <begin position="441"/>
        <end position="450"/>
    </location>
</feature>
<feature type="transmembrane region" description="Helical" evidence="7">
    <location>
        <begin position="141"/>
        <end position="160"/>
    </location>
</feature>
<feature type="transmembrane region" description="Helical" evidence="7">
    <location>
        <begin position="273"/>
        <end position="293"/>
    </location>
</feature>
<proteinExistence type="predicted"/>
<feature type="transmembrane region" description="Helical" evidence="7">
    <location>
        <begin position="71"/>
        <end position="89"/>
    </location>
</feature>
<evidence type="ECO:0000313" key="9">
    <source>
        <dbReference type="Proteomes" id="UP000245683"/>
    </source>
</evidence>
<evidence type="ECO:0000313" key="8">
    <source>
        <dbReference type="EMBL" id="PWU45531.1"/>
    </source>
</evidence>
<feature type="transmembrane region" description="Helical" evidence="7">
    <location>
        <begin position="110"/>
        <end position="135"/>
    </location>
</feature>
<evidence type="ECO:0000256" key="3">
    <source>
        <dbReference type="ARBA" id="ARBA00022692"/>
    </source>
</evidence>
<dbReference type="RefSeq" id="WP_109946360.1">
    <property type="nucleotide sequence ID" value="NZ_QGGF01000348.1"/>
</dbReference>
<gene>
    <name evidence="8" type="ORF">DLJ46_21160</name>
</gene>
<name>A0A317JXQ2_9ACTN</name>
<evidence type="ECO:0000256" key="5">
    <source>
        <dbReference type="ARBA" id="ARBA00023136"/>
    </source>
</evidence>
<feature type="transmembrane region" description="Helical" evidence="7">
    <location>
        <begin position="34"/>
        <end position="59"/>
    </location>
</feature>
<dbReference type="GO" id="GO:0005886">
    <property type="term" value="C:plasma membrane"/>
    <property type="evidence" value="ECO:0007669"/>
    <property type="project" value="UniProtKB-SubCell"/>
</dbReference>
<feature type="transmembrane region" description="Helical" evidence="7">
    <location>
        <begin position="349"/>
        <end position="369"/>
    </location>
</feature>
<dbReference type="InterPro" id="IPR050833">
    <property type="entry name" value="Poly_Biosynth_Transport"/>
</dbReference>
<reference evidence="9" key="1">
    <citation type="submission" date="2018-05" db="EMBL/GenBank/DDBJ databases">
        <title>Micromonospora globispora sp. nov. and Micromonospora rugosa sp. nov., isolated from marine sediment.</title>
        <authorList>
            <person name="Carro L."/>
            <person name="Aysel V."/>
            <person name="Cetin D."/>
            <person name="Igual J.M."/>
            <person name="Klenk H.-P."/>
            <person name="Trujillo M.E."/>
            <person name="Sahin N."/>
        </authorList>
    </citation>
    <scope>NUCLEOTIDE SEQUENCE [LARGE SCALE GENOMIC DNA]</scope>
    <source>
        <strain evidence="9">S2904</strain>
    </source>
</reference>
<keyword evidence="2" id="KW-1003">Cell membrane</keyword>
<dbReference type="PANTHER" id="PTHR30250">
    <property type="entry name" value="PST FAMILY PREDICTED COLANIC ACID TRANSPORTER"/>
    <property type="match status" value="1"/>
</dbReference>